<dbReference type="RefSeq" id="XP_013428967.1">
    <property type="nucleotide sequence ID" value="XM_013573513.1"/>
</dbReference>
<sequence length="405" mass="44329">MAEEDSPTMEIPLRAAKGVSQFFLFEALRTGRDEFRITTSQLGDARDKAEKMLAQESPVEFESLIRDILDTCAKSLQTHAAIIEAIAETLRGDADDHDESGKEKINKSSLLVAQIKDAAAGMEELRDVKEKSPPLPTESDFDSEPEVLSSKRSKARGVEEATLPKKEKTKTKHAPNTSAPITENASPEVLDDKTMKGKGKKLSKPSRMSASKAPEGAEESVKMKAAKVKHSSQSSETTLEEKLDTSMVDNDSPPETPKPVSAQHTLVVDDNDINAEVDARLAAKEAKRAKKKEAKKRKRDSVASDIFSPDPKAEPAHITPLPAKKKARVDKDDGDVKEKRQSVDDTPSSKVKTKKQKTDGTIEKAEKTVEANKAKRRRSSNTIAADAPTAVPQTNNRNKKRKVGF</sequence>
<name>A0A074WPS2_9PEZI</name>
<dbReference type="AlphaFoldDB" id="A0A074WPS2"/>
<feature type="region of interest" description="Disordered" evidence="1">
    <location>
        <begin position="284"/>
        <end position="405"/>
    </location>
</feature>
<feature type="compositionally biased region" description="Polar residues" evidence="1">
    <location>
        <begin position="174"/>
        <end position="185"/>
    </location>
</feature>
<evidence type="ECO:0000313" key="2">
    <source>
        <dbReference type="EMBL" id="KEQ75108.1"/>
    </source>
</evidence>
<reference evidence="2 3" key="1">
    <citation type="journal article" date="2014" name="BMC Genomics">
        <title>Genome sequencing of four Aureobasidium pullulans varieties: biotechnological potential, stress tolerance, and description of new species.</title>
        <authorList>
            <person name="Gostin Ar C."/>
            <person name="Ohm R.A."/>
            <person name="Kogej T."/>
            <person name="Sonjak S."/>
            <person name="Turk M."/>
            <person name="Zajc J."/>
            <person name="Zalar P."/>
            <person name="Grube M."/>
            <person name="Sun H."/>
            <person name="Han J."/>
            <person name="Sharma A."/>
            <person name="Chiniquy J."/>
            <person name="Ngan C.Y."/>
            <person name="Lipzen A."/>
            <person name="Barry K."/>
            <person name="Grigoriev I.V."/>
            <person name="Gunde-Cimerman N."/>
        </authorList>
    </citation>
    <scope>NUCLEOTIDE SEQUENCE [LARGE SCALE GENOMIC DNA]</scope>
    <source>
        <strain evidence="2 3">CBS 147.97</strain>
    </source>
</reference>
<dbReference type="EMBL" id="KL584706">
    <property type="protein sequence ID" value="KEQ75108.1"/>
    <property type="molecule type" value="Genomic_DNA"/>
</dbReference>
<accession>A0A074WPS2</accession>
<evidence type="ECO:0000256" key="1">
    <source>
        <dbReference type="SAM" id="MobiDB-lite"/>
    </source>
</evidence>
<feature type="compositionally biased region" description="Basic residues" evidence="1">
    <location>
        <begin position="287"/>
        <end position="299"/>
    </location>
</feature>
<dbReference type="Proteomes" id="UP000027730">
    <property type="component" value="Unassembled WGS sequence"/>
</dbReference>
<feature type="compositionally biased region" description="Basic and acidic residues" evidence="1">
    <location>
        <begin position="123"/>
        <end position="132"/>
    </location>
</feature>
<feature type="region of interest" description="Disordered" evidence="1">
    <location>
        <begin position="122"/>
        <end position="272"/>
    </location>
</feature>
<feature type="compositionally biased region" description="Basic and acidic residues" evidence="1">
    <location>
        <begin position="329"/>
        <end position="343"/>
    </location>
</feature>
<keyword evidence="3" id="KW-1185">Reference proteome</keyword>
<protein>
    <submittedName>
        <fullName evidence="2">Uncharacterized protein</fullName>
    </submittedName>
</protein>
<evidence type="ECO:0000313" key="3">
    <source>
        <dbReference type="Proteomes" id="UP000027730"/>
    </source>
</evidence>
<gene>
    <name evidence="2" type="ORF">M436DRAFT_42482</name>
</gene>
<organism evidence="2 3">
    <name type="scientific">Aureobasidium namibiae CBS 147.97</name>
    <dbReference type="NCBI Taxonomy" id="1043004"/>
    <lineage>
        <taxon>Eukaryota</taxon>
        <taxon>Fungi</taxon>
        <taxon>Dikarya</taxon>
        <taxon>Ascomycota</taxon>
        <taxon>Pezizomycotina</taxon>
        <taxon>Dothideomycetes</taxon>
        <taxon>Dothideomycetidae</taxon>
        <taxon>Dothideales</taxon>
        <taxon>Saccotheciaceae</taxon>
        <taxon>Aureobasidium</taxon>
    </lineage>
</organism>
<dbReference type="GeneID" id="25409768"/>
<proteinExistence type="predicted"/>
<dbReference type="HOGENOM" id="CLU_679680_0_0_1"/>
<feature type="compositionally biased region" description="Basic and acidic residues" evidence="1">
    <location>
        <begin position="356"/>
        <end position="373"/>
    </location>
</feature>
<dbReference type="OrthoDB" id="3921381at2759"/>
<feature type="compositionally biased region" description="Basic and acidic residues" evidence="1">
    <location>
        <begin position="156"/>
        <end position="166"/>
    </location>
</feature>